<proteinExistence type="predicted"/>
<dbReference type="Gene3D" id="1.10.150.130">
    <property type="match status" value="1"/>
</dbReference>
<keyword evidence="2" id="KW-0233">DNA recombination</keyword>
<dbReference type="Gene3D" id="1.10.443.10">
    <property type="entry name" value="Intergrase catalytic core"/>
    <property type="match status" value="1"/>
</dbReference>
<evidence type="ECO:0000256" key="1">
    <source>
        <dbReference type="ARBA" id="ARBA00023125"/>
    </source>
</evidence>
<protein>
    <submittedName>
        <fullName evidence="4">Phage integrase SAM-like domain-containing protein</fullName>
    </submittedName>
</protein>
<evidence type="ECO:0000313" key="4">
    <source>
        <dbReference type="EMBL" id="WNH10091.1"/>
    </source>
</evidence>
<evidence type="ECO:0000313" key="5">
    <source>
        <dbReference type="Proteomes" id="UP001302806"/>
    </source>
</evidence>
<dbReference type="Proteomes" id="UP001302806">
    <property type="component" value="Chromosome"/>
</dbReference>
<dbReference type="InterPro" id="IPR010998">
    <property type="entry name" value="Integrase_recombinase_N"/>
</dbReference>
<accession>A0ABY9XVV9</accession>
<dbReference type="RefSeq" id="WP_415866440.1">
    <property type="nucleotide sequence ID" value="NZ_CP134537.1"/>
</dbReference>
<dbReference type="Pfam" id="PF13102">
    <property type="entry name" value="Phage_int_SAM_5"/>
    <property type="match status" value="1"/>
</dbReference>
<dbReference type="PANTHER" id="PTHR30349">
    <property type="entry name" value="PHAGE INTEGRASE-RELATED"/>
    <property type="match status" value="1"/>
</dbReference>
<dbReference type="InterPro" id="IPR011010">
    <property type="entry name" value="DNA_brk_join_enz"/>
</dbReference>
<dbReference type="SUPFAM" id="SSF56349">
    <property type="entry name" value="DNA breaking-rejoining enzymes"/>
    <property type="match status" value="1"/>
</dbReference>
<name>A0ABY9XVV9_9FLAO</name>
<feature type="domain" description="Phage integrase SAM-like" evidence="3">
    <location>
        <begin position="145"/>
        <end position="216"/>
    </location>
</feature>
<dbReference type="EMBL" id="CP134537">
    <property type="protein sequence ID" value="WNH10091.1"/>
    <property type="molecule type" value="Genomic_DNA"/>
</dbReference>
<sequence>MATVKYFIRGKNNPATIHCRFINGRAMDFSLSTSLNVNPKHWDVKQQKIRNVIEVRNRDEINRKLSRLKIEIIDQFNLDFINGNIIDKLWLRNVISDFFKRPTDEVNNVNLDHKVYYTSFSLWWLKNKASSWLTSSGQYMNDRENSKYTAFIGMVQDFEGKHKLPIKNINHEVITDFVNYLNKNDYASETIRRHVNRFKFFLNRANQENIKVDKSYLQRVFVPKPIEVKEPYLNPKEIDKIYKHDFSDNKKLDNVRDFLIIAVWTGLRISDFMSSLNISNFIDDQIEIRTQKTKTSVVIPLHPMVKSILIKRNGQLPNKISDQKFNLYVKDVCKLVGLKEKIPGRLYDNDKKRKILGDYEKHKLISSHIGRRSFATNHYGKIANSVIMGVCGWSDQKMMLHYIKKSNREHAVELKKYWEEIYN</sequence>
<evidence type="ECO:0000256" key="2">
    <source>
        <dbReference type="ARBA" id="ARBA00023172"/>
    </source>
</evidence>
<gene>
    <name evidence="4" type="ORF">RHP51_05160</name>
</gene>
<organism evidence="4 5">
    <name type="scientific">Thalassobellus suaedae</name>
    <dbReference type="NCBI Taxonomy" id="3074124"/>
    <lineage>
        <taxon>Bacteria</taxon>
        <taxon>Pseudomonadati</taxon>
        <taxon>Bacteroidota</taxon>
        <taxon>Flavobacteriia</taxon>
        <taxon>Flavobacteriales</taxon>
        <taxon>Flavobacteriaceae</taxon>
        <taxon>Thalassobellus</taxon>
    </lineage>
</organism>
<keyword evidence="1" id="KW-0238">DNA-binding</keyword>
<dbReference type="InterPro" id="IPR050090">
    <property type="entry name" value="Tyrosine_recombinase_XerCD"/>
</dbReference>
<dbReference type="InterPro" id="IPR025269">
    <property type="entry name" value="SAM-like_dom"/>
</dbReference>
<evidence type="ECO:0000259" key="3">
    <source>
        <dbReference type="Pfam" id="PF13102"/>
    </source>
</evidence>
<reference evidence="4 5" key="1">
    <citation type="submission" date="2023-09" db="EMBL/GenBank/DDBJ databases">
        <title>Thalassobella suaedae gen. nov., sp. nov., a marine bacterium of the family Flavobacteriaceae isolated from a halophyte Suaeda japonica.</title>
        <authorList>
            <person name="Lee S.Y."/>
            <person name="Hwang C.Y."/>
        </authorList>
    </citation>
    <scope>NUCLEOTIDE SEQUENCE [LARGE SCALE GENOMIC DNA]</scope>
    <source>
        <strain evidence="4 5">HL-DH14</strain>
    </source>
</reference>
<dbReference type="PANTHER" id="PTHR30349:SF64">
    <property type="entry name" value="PROPHAGE INTEGRASE INTD-RELATED"/>
    <property type="match status" value="1"/>
</dbReference>
<dbReference type="InterPro" id="IPR013762">
    <property type="entry name" value="Integrase-like_cat_sf"/>
</dbReference>